<dbReference type="RefSeq" id="WP_092015409.1">
    <property type="nucleotide sequence ID" value="NZ_LT629766.1"/>
</dbReference>
<sequence length="389" mass="42225">MTINDEHSGSNSALADTHCELGVDIECLARAIVDDIVTGEHAYAEKHIPLQALIDIVAQNLRSLLASLSGGDLDLNPAHHAGRMKAEHGVELAGVLHAYRLAGLRLWRELAASNAETTSQDRLFFLGAKLWVAVDGLSTAAAETHREVTGARDRLAEQSRMSAVVDLLSPSLTLERRETAARLLELDANMRYYVIVTSEHDSDVEIIGARTHWAELNGNRVCLLALSSNSAEFYATLDGAKAGVSEEFNSLGDAAEAERQARVALNCLNGQAEGIHHYGQSPLDALIASQPAEAHHLAIRTLAEIIALPQSNRDMLVGTFEAWVECGGSLTATSAELHCHRNTVNYRLRKLETLTSRSLANPSDLTVLTMGVRTLRLLDHSNISRISVR</sequence>
<dbReference type="Pfam" id="PF14361">
    <property type="entry name" value="RsbRD_N"/>
    <property type="match status" value="1"/>
</dbReference>
<dbReference type="InterPro" id="IPR051448">
    <property type="entry name" value="CdaR-like_regulators"/>
</dbReference>
<evidence type="ECO:0000259" key="1">
    <source>
        <dbReference type="Pfam" id="PF13556"/>
    </source>
</evidence>
<dbReference type="AlphaFoldDB" id="A0A1H1WCR9"/>
<evidence type="ECO:0000313" key="4">
    <source>
        <dbReference type="Proteomes" id="UP000199597"/>
    </source>
</evidence>
<dbReference type="InterPro" id="IPR025751">
    <property type="entry name" value="RsbRD_N_dom"/>
</dbReference>
<evidence type="ECO:0000313" key="3">
    <source>
        <dbReference type="EMBL" id="SDS94824.1"/>
    </source>
</evidence>
<protein>
    <submittedName>
        <fullName evidence="3">PucR C-terminal helix-turn-helix domain-containing protein</fullName>
    </submittedName>
</protein>
<dbReference type="OrthoDB" id="3190266at2"/>
<gene>
    <name evidence="3" type="ORF">SAMN04489752_2932</name>
</gene>
<accession>A0A1H1WCR9</accession>
<dbReference type="Gene3D" id="1.10.10.2840">
    <property type="entry name" value="PucR C-terminal helix-turn-helix domain"/>
    <property type="match status" value="1"/>
</dbReference>
<dbReference type="PANTHER" id="PTHR33744:SF15">
    <property type="entry name" value="CARBOHYDRATE DIACID REGULATOR"/>
    <property type="match status" value="1"/>
</dbReference>
<dbReference type="InterPro" id="IPR042070">
    <property type="entry name" value="PucR_C-HTH_sf"/>
</dbReference>
<dbReference type="Pfam" id="PF13556">
    <property type="entry name" value="HTH_30"/>
    <property type="match status" value="1"/>
</dbReference>
<dbReference type="EMBL" id="LT629766">
    <property type="protein sequence ID" value="SDS94824.1"/>
    <property type="molecule type" value="Genomic_DNA"/>
</dbReference>
<dbReference type="InterPro" id="IPR025736">
    <property type="entry name" value="PucR_C-HTH_dom"/>
</dbReference>
<keyword evidence="4" id="KW-1185">Reference proteome</keyword>
<reference evidence="4" key="1">
    <citation type="submission" date="2016-10" db="EMBL/GenBank/DDBJ databases">
        <authorList>
            <person name="Varghese N."/>
            <person name="Submissions S."/>
        </authorList>
    </citation>
    <scope>NUCLEOTIDE SEQUENCE [LARGE SCALE GENOMIC DNA]</scope>
    <source>
        <strain evidence="4">DSM 23676</strain>
    </source>
</reference>
<organism evidence="3 4">
    <name type="scientific">Brevibacterium siliguriense</name>
    <dbReference type="NCBI Taxonomy" id="1136497"/>
    <lineage>
        <taxon>Bacteria</taxon>
        <taxon>Bacillati</taxon>
        <taxon>Actinomycetota</taxon>
        <taxon>Actinomycetes</taxon>
        <taxon>Micrococcales</taxon>
        <taxon>Brevibacteriaceae</taxon>
        <taxon>Brevibacterium</taxon>
    </lineage>
</organism>
<evidence type="ECO:0000259" key="2">
    <source>
        <dbReference type="Pfam" id="PF14361"/>
    </source>
</evidence>
<feature type="domain" description="PucR C-terminal helix-turn-helix" evidence="1">
    <location>
        <begin position="316"/>
        <end position="373"/>
    </location>
</feature>
<feature type="domain" description="RsbT co-antagonist protein RsbRD N-terminal" evidence="2">
    <location>
        <begin position="28"/>
        <end position="159"/>
    </location>
</feature>
<dbReference type="PANTHER" id="PTHR33744">
    <property type="entry name" value="CARBOHYDRATE DIACID REGULATOR"/>
    <property type="match status" value="1"/>
</dbReference>
<name>A0A1H1WCR9_9MICO</name>
<dbReference type="STRING" id="1136497.SAMN04489752_2932"/>
<proteinExistence type="predicted"/>
<dbReference type="Proteomes" id="UP000199597">
    <property type="component" value="Chromosome I"/>
</dbReference>